<evidence type="ECO:0000313" key="2">
    <source>
        <dbReference type="Proteomes" id="UP001165427"/>
    </source>
</evidence>
<dbReference type="PANTHER" id="PTHR37421">
    <property type="entry name" value="UPF0260 PROTEIN YCGN"/>
    <property type="match status" value="1"/>
</dbReference>
<dbReference type="Proteomes" id="UP001165427">
    <property type="component" value="Unassembled WGS sequence"/>
</dbReference>
<organism evidence="1 2">
    <name type="scientific">Desulfatitalea alkaliphila</name>
    <dbReference type="NCBI Taxonomy" id="2929485"/>
    <lineage>
        <taxon>Bacteria</taxon>
        <taxon>Pseudomonadati</taxon>
        <taxon>Thermodesulfobacteriota</taxon>
        <taxon>Desulfobacteria</taxon>
        <taxon>Desulfobacterales</taxon>
        <taxon>Desulfosarcinaceae</taxon>
        <taxon>Desulfatitalea</taxon>
    </lineage>
</organism>
<gene>
    <name evidence="1" type="ORF">MRX98_00955</name>
</gene>
<dbReference type="AlphaFoldDB" id="A0AA41UJ90"/>
<dbReference type="NCBIfam" id="NF003507">
    <property type="entry name" value="PRK05170.2-5"/>
    <property type="match status" value="1"/>
</dbReference>
<reference evidence="1" key="1">
    <citation type="submission" date="2022-04" db="EMBL/GenBank/DDBJ databases">
        <title>Desulfatitalea alkaliphila sp. nov., a novel anaerobic sulfate-reducing bacterium isolated from terrestrial mud volcano, Taman Peninsula, Russia.</title>
        <authorList>
            <person name="Khomyakova M.A."/>
            <person name="Merkel A.Y."/>
            <person name="Slobodkin A.I."/>
        </authorList>
    </citation>
    <scope>NUCLEOTIDE SEQUENCE</scope>
    <source>
        <strain evidence="1">M08but</strain>
    </source>
</reference>
<dbReference type="InterPro" id="IPR005358">
    <property type="entry name" value="Puta_zinc/iron-chelating_dom"/>
</dbReference>
<dbReference type="InterPro" id="IPR008228">
    <property type="entry name" value="UCP006173"/>
</dbReference>
<accession>A0AA41UJ90</accession>
<evidence type="ECO:0000313" key="1">
    <source>
        <dbReference type="EMBL" id="MCJ8499126.1"/>
    </source>
</evidence>
<name>A0AA41UJ90_9BACT</name>
<dbReference type="NCBIfam" id="NF003501">
    <property type="entry name" value="PRK05170.1-5"/>
    <property type="match status" value="1"/>
</dbReference>
<dbReference type="RefSeq" id="WP_246902230.1">
    <property type="nucleotide sequence ID" value="NZ_JALJRB010000001.1"/>
</dbReference>
<keyword evidence="2" id="KW-1185">Reference proteome</keyword>
<protein>
    <submittedName>
        <fullName evidence="1">YcgN family cysteine cluster protein</fullName>
    </submittedName>
</protein>
<dbReference type="HAMAP" id="MF_00676">
    <property type="entry name" value="UPF0260"/>
    <property type="match status" value="1"/>
</dbReference>
<dbReference type="PIRSF" id="PIRSF006173">
    <property type="entry name" value="UCP006173"/>
    <property type="match status" value="1"/>
</dbReference>
<dbReference type="Pfam" id="PF03692">
    <property type="entry name" value="CxxCxxCC"/>
    <property type="match status" value="1"/>
</dbReference>
<dbReference type="PANTHER" id="PTHR37421:SF1">
    <property type="entry name" value="UPF0260 PROTEIN YCGN"/>
    <property type="match status" value="1"/>
</dbReference>
<sequence>MIPFWQDTPLAALSTEQWEALCDGCGRCCLQKLRNPTTGKVQYTSVACMLLDIDTCRCTDYAMRHIRVPECLELSATTIPALRWLPRTCAYRLVAEKKPLPPWHPLVSGDPQSVHEAGISVRRRAIPEQCVHPDDLVNFIIKDRF</sequence>
<comment type="caution">
    <text evidence="1">The sequence shown here is derived from an EMBL/GenBank/DDBJ whole genome shotgun (WGS) entry which is preliminary data.</text>
</comment>
<dbReference type="EMBL" id="JALJRB010000001">
    <property type="protein sequence ID" value="MCJ8499126.1"/>
    <property type="molecule type" value="Genomic_DNA"/>
</dbReference>
<proteinExistence type="inferred from homology"/>